<comment type="caution">
    <text evidence="6">The sequence shown here is derived from an EMBL/GenBank/DDBJ whole genome shotgun (WGS) entry which is preliminary data.</text>
</comment>
<dbReference type="OrthoDB" id="6400719at2"/>
<dbReference type="InterPro" id="IPR019109">
    <property type="entry name" value="MamF_MmsF"/>
</dbReference>
<name>A0A4R1KVL3_9FLAO</name>
<keyword evidence="4 5" id="KW-0472">Membrane</keyword>
<dbReference type="AlphaFoldDB" id="A0A4R1KVL3"/>
<evidence type="ECO:0000313" key="6">
    <source>
        <dbReference type="EMBL" id="TCK69232.1"/>
    </source>
</evidence>
<feature type="transmembrane region" description="Helical" evidence="5">
    <location>
        <begin position="42"/>
        <end position="59"/>
    </location>
</feature>
<protein>
    <submittedName>
        <fullName evidence="6">Putative membrane protein</fullName>
    </submittedName>
</protein>
<organism evidence="6 7">
    <name type="scientific">Winogradskyella wandonensis</name>
    <dbReference type="NCBI Taxonomy" id="1442586"/>
    <lineage>
        <taxon>Bacteria</taxon>
        <taxon>Pseudomonadati</taxon>
        <taxon>Bacteroidota</taxon>
        <taxon>Flavobacteriia</taxon>
        <taxon>Flavobacteriales</taxon>
        <taxon>Flavobacteriaceae</taxon>
        <taxon>Winogradskyella</taxon>
    </lineage>
</organism>
<comment type="subcellular location">
    <subcellularLocation>
        <location evidence="1">Membrane</location>
        <topology evidence="1">Multi-pass membrane protein</topology>
    </subcellularLocation>
</comment>
<keyword evidence="7" id="KW-1185">Reference proteome</keyword>
<keyword evidence="3 5" id="KW-1133">Transmembrane helix</keyword>
<evidence type="ECO:0000256" key="1">
    <source>
        <dbReference type="ARBA" id="ARBA00004141"/>
    </source>
</evidence>
<proteinExistence type="predicted"/>
<feature type="transmembrane region" description="Helical" evidence="5">
    <location>
        <begin position="65"/>
        <end position="84"/>
    </location>
</feature>
<dbReference type="Proteomes" id="UP000295714">
    <property type="component" value="Unassembled WGS sequence"/>
</dbReference>
<reference evidence="6 7" key="1">
    <citation type="journal article" date="2015" name="Stand. Genomic Sci.">
        <title>Genomic Encyclopedia of Bacterial and Archaeal Type Strains, Phase III: the genomes of soil and plant-associated and newly described type strains.</title>
        <authorList>
            <person name="Whitman W.B."/>
            <person name="Woyke T."/>
            <person name="Klenk H.P."/>
            <person name="Zhou Y."/>
            <person name="Lilburn T.G."/>
            <person name="Beck B.J."/>
            <person name="De Vos P."/>
            <person name="Vandamme P."/>
            <person name="Eisen J.A."/>
            <person name="Garrity G."/>
            <person name="Hugenholtz P."/>
            <person name="Kyrpides N.C."/>
        </authorList>
    </citation>
    <scope>NUCLEOTIDE SEQUENCE [LARGE SCALE GENOMIC DNA]</scope>
    <source>
        <strain evidence="6 7">CECT 8445</strain>
    </source>
</reference>
<sequence length="109" mass="12352">MTENTIKEGKTYAIVAYITIIGTLVAFYMTQDKKNAFTAFHVRQGLGLWLLYFIIGYMVSGFDNIMLSTSFWVFFLVLFTYGIIGAATGKLHKLPLVGDFFQNIFKALN</sequence>
<dbReference type="EMBL" id="SMGI01000001">
    <property type="protein sequence ID" value="TCK69232.1"/>
    <property type="molecule type" value="Genomic_DNA"/>
</dbReference>
<keyword evidence="2 5" id="KW-0812">Transmembrane</keyword>
<dbReference type="RefSeq" id="WP_132703682.1">
    <property type="nucleotide sequence ID" value="NZ_SMGI01000001.1"/>
</dbReference>
<evidence type="ECO:0000313" key="7">
    <source>
        <dbReference type="Proteomes" id="UP000295714"/>
    </source>
</evidence>
<evidence type="ECO:0000256" key="3">
    <source>
        <dbReference type="ARBA" id="ARBA00022989"/>
    </source>
</evidence>
<gene>
    <name evidence="6" type="ORF">DFQ05_0752</name>
</gene>
<evidence type="ECO:0000256" key="2">
    <source>
        <dbReference type="ARBA" id="ARBA00022692"/>
    </source>
</evidence>
<feature type="transmembrane region" description="Helical" evidence="5">
    <location>
        <begin position="12"/>
        <end position="30"/>
    </location>
</feature>
<evidence type="ECO:0000256" key="5">
    <source>
        <dbReference type="SAM" id="Phobius"/>
    </source>
</evidence>
<accession>A0A4R1KVL3</accession>
<evidence type="ECO:0000256" key="4">
    <source>
        <dbReference type="ARBA" id="ARBA00023136"/>
    </source>
</evidence>
<dbReference type="Pfam" id="PF09685">
    <property type="entry name" value="MamF_MmsF"/>
    <property type="match status" value="1"/>
</dbReference>